<accession>A0A9Q3DJP3</accession>
<organism evidence="2 3">
    <name type="scientific">Austropuccinia psidii MF-1</name>
    <dbReference type="NCBI Taxonomy" id="1389203"/>
    <lineage>
        <taxon>Eukaryota</taxon>
        <taxon>Fungi</taxon>
        <taxon>Dikarya</taxon>
        <taxon>Basidiomycota</taxon>
        <taxon>Pucciniomycotina</taxon>
        <taxon>Pucciniomycetes</taxon>
        <taxon>Pucciniales</taxon>
        <taxon>Sphaerophragmiaceae</taxon>
        <taxon>Austropuccinia</taxon>
    </lineage>
</organism>
<name>A0A9Q3DJP3_9BASI</name>
<dbReference type="Proteomes" id="UP000765509">
    <property type="component" value="Unassembled WGS sequence"/>
</dbReference>
<evidence type="ECO:0000256" key="1">
    <source>
        <dbReference type="SAM" id="MobiDB-lite"/>
    </source>
</evidence>
<sequence>MLPQTHQGVISSWHIFEKFLKEEEIAKYSNGWNPLSSKPQIKKIKDLPNKKEEGQQGKSPSSFYWQATSRPTSSIREEEQEKELEETILPKLQYTKNPNRCHGKCLQHGQKPYGIQGQRGTKNQKAPFPKEITLIPNVVNTLTQIRNSILPLKDIKNSLLSLKEINISLLSLTEIVGQNKKEIDSIKFLV</sequence>
<dbReference type="AlphaFoldDB" id="A0A9Q3DJP3"/>
<comment type="caution">
    <text evidence="2">The sequence shown here is derived from an EMBL/GenBank/DDBJ whole genome shotgun (WGS) entry which is preliminary data.</text>
</comment>
<keyword evidence="3" id="KW-1185">Reference proteome</keyword>
<gene>
    <name evidence="2" type="ORF">O181_041950</name>
</gene>
<evidence type="ECO:0000313" key="3">
    <source>
        <dbReference type="Proteomes" id="UP000765509"/>
    </source>
</evidence>
<feature type="compositionally biased region" description="Polar residues" evidence="1">
    <location>
        <begin position="56"/>
        <end position="74"/>
    </location>
</feature>
<evidence type="ECO:0000313" key="2">
    <source>
        <dbReference type="EMBL" id="MBW0502235.1"/>
    </source>
</evidence>
<protein>
    <submittedName>
        <fullName evidence="2">Uncharacterized protein</fullName>
    </submittedName>
</protein>
<feature type="compositionally biased region" description="Basic and acidic residues" evidence="1">
    <location>
        <begin position="43"/>
        <end position="55"/>
    </location>
</feature>
<dbReference type="EMBL" id="AVOT02016713">
    <property type="protein sequence ID" value="MBW0502235.1"/>
    <property type="molecule type" value="Genomic_DNA"/>
</dbReference>
<proteinExistence type="predicted"/>
<feature type="region of interest" description="Disordered" evidence="1">
    <location>
        <begin position="31"/>
        <end position="80"/>
    </location>
</feature>
<reference evidence="2" key="1">
    <citation type="submission" date="2021-03" db="EMBL/GenBank/DDBJ databases">
        <title>Draft genome sequence of rust myrtle Austropuccinia psidii MF-1, a brazilian biotype.</title>
        <authorList>
            <person name="Quecine M.C."/>
            <person name="Pachon D.M.R."/>
            <person name="Bonatelli M.L."/>
            <person name="Correr F.H."/>
            <person name="Franceschini L.M."/>
            <person name="Leite T.F."/>
            <person name="Margarido G.R.A."/>
            <person name="Almeida C.A."/>
            <person name="Ferrarezi J.A."/>
            <person name="Labate C.A."/>
        </authorList>
    </citation>
    <scope>NUCLEOTIDE SEQUENCE</scope>
    <source>
        <strain evidence="2">MF-1</strain>
    </source>
</reference>